<gene>
    <name evidence="1" type="ORF">RPERSI_LOCUS28730</name>
</gene>
<feature type="non-terminal residue" evidence="1">
    <location>
        <position position="51"/>
    </location>
</feature>
<accession>A0ACA9SBN5</accession>
<comment type="caution">
    <text evidence="1">The sequence shown here is derived from an EMBL/GenBank/DDBJ whole genome shotgun (WGS) entry which is preliminary data.</text>
</comment>
<dbReference type="EMBL" id="CAJVQC010105760">
    <property type="protein sequence ID" value="CAG8833168.1"/>
    <property type="molecule type" value="Genomic_DNA"/>
</dbReference>
<organism evidence="1 2">
    <name type="scientific">Racocetra persica</name>
    <dbReference type="NCBI Taxonomy" id="160502"/>
    <lineage>
        <taxon>Eukaryota</taxon>
        <taxon>Fungi</taxon>
        <taxon>Fungi incertae sedis</taxon>
        <taxon>Mucoromycota</taxon>
        <taxon>Glomeromycotina</taxon>
        <taxon>Glomeromycetes</taxon>
        <taxon>Diversisporales</taxon>
        <taxon>Gigasporaceae</taxon>
        <taxon>Racocetra</taxon>
    </lineage>
</organism>
<dbReference type="Proteomes" id="UP000789920">
    <property type="component" value="Unassembled WGS sequence"/>
</dbReference>
<evidence type="ECO:0000313" key="1">
    <source>
        <dbReference type="EMBL" id="CAG8833168.1"/>
    </source>
</evidence>
<protein>
    <submittedName>
        <fullName evidence="1">19731_t:CDS:1</fullName>
    </submittedName>
</protein>
<evidence type="ECO:0000313" key="2">
    <source>
        <dbReference type="Proteomes" id="UP000789920"/>
    </source>
</evidence>
<name>A0ACA9SBN5_9GLOM</name>
<sequence length="51" mass="5827">IPITKTSPIMTMILITKLHHKKDNTNNENFTTKDDDTNDKTLPSRRMPSTA</sequence>
<feature type="non-terminal residue" evidence="1">
    <location>
        <position position="1"/>
    </location>
</feature>
<reference evidence="1" key="1">
    <citation type="submission" date="2021-06" db="EMBL/GenBank/DDBJ databases">
        <authorList>
            <person name="Kallberg Y."/>
            <person name="Tangrot J."/>
            <person name="Rosling A."/>
        </authorList>
    </citation>
    <scope>NUCLEOTIDE SEQUENCE</scope>
    <source>
        <strain evidence="1">MA461A</strain>
    </source>
</reference>
<proteinExistence type="predicted"/>
<keyword evidence="2" id="KW-1185">Reference proteome</keyword>